<proteinExistence type="predicted"/>
<sequence>MSYLDYLTVKESPAEIYARKTALYSIFDRLGQELEMPSSRYEEAKKRYTSVSSWLQGCRKLGPLDPIMFGQGSFALGTTVRPLHGDEFDVDFISHLQLAHPQLYTQEQVYEMILGRLRANGDYVHMVQLMKRCVRLCYANEFHLDITPAVSNPACPRGSLYVPDRKLAIWKDSHPKGYAEWFTDIAKLKPRFTTLSKSFSETRHVALGTTEPLPEQQAYRGVLRRAVQVMKRHRDTFREKQPRLADYAPISIIITTLAAHAYELAVGLGEYDSEFDLMNAVITLMPRFIEGPDWKGCYQVKNPSNDSENFADKWSEPQYHLVFTQWHHAMQRDLQTLEKLHGQDELQKSLRDSLGAPEVDRVFSNQLQQLNQQRQQGRLSITAPAAAPAAASIPLARNTFFGRA</sequence>
<dbReference type="GO" id="GO:0016779">
    <property type="term" value="F:nucleotidyltransferase activity"/>
    <property type="evidence" value="ECO:0007669"/>
    <property type="project" value="InterPro"/>
</dbReference>
<dbReference type="RefSeq" id="WP_144853076.1">
    <property type="nucleotide sequence ID" value="NZ_VMRJ01000008.1"/>
</dbReference>
<name>A0A558BKD1_9BACT</name>
<comment type="caution">
    <text evidence="2">The sequence shown here is derived from an EMBL/GenBank/DDBJ whole genome shotgun (WGS) entry which is preliminary data.</text>
</comment>
<keyword evidence="1" id="KW-0051">Antiviral defense</keyword>
<dbReference type="GO" id="GO:0051607">
    <property type="term" value="P:defense response to virus"/>
    <property type="evidence" value="ECO:0007669"/>
    <property type="project" value="UniProtKB-KW"/>
</dbReference>
<evidence type="ECO:0000313" key="3">
    <source>
        <dbReference type="Proteomes" id="UP000317624"/>
    </source>
</evidence>
<dbReference type="Proteomes" id="UP000317624">
    <property type="component" value="Unassembled WGS sequence"/>
</dbReference>
<dbReference type="EMBL" id="VMRJ01000008">
    <property type="protein sequence ID" value="TVT36945.1"/>
    <property type="molecule type" value="Genomic_DNA"/>
</dbReference>
<dbReference type="Pfam" id="PF18144">
    <property type="entry name" value="SMODS"/>
    <property type="match status" value="1"/>
</dbReference>
<keyword evidence="2" id="KW-0808">Transferase</keyword>
<dbReference type="OrthoDB" id="3328101at2"/>
<evidence type="ECO:0000256" key="1">
    <source>
        <dbReference type="ARBA" id="ARBA00023118"/>
    </source>
</evidence>
<keyword evidence="3" id="KW-1185">Reference proteome</keyword>
<organism evidence="2 3">
    <name type="scientific">Hymenobacter setariae</name>
    <dbReference type="NCBI Taxonomy" id="2594794"/>
    <lineage>
        <taxon>Bacteria</taxon>
        <taxon>Pseudomonadati</taxon>
        <taxon>Bacteroidota</taxon>
        <taxon>Cytophagia</taxon>
        <taxon>Cytophagales</taxon>
        <taxon>Hymenobacteraceae</taxon>
        <taxon>Hymenobacter</taxon>
    </lineage>
</organism>
<protein>
    <submittedName>
        <fullName evidence="2">Nucleotidyltransferase</fullName>
    </submittedName>
</protein>
<dbReference type="CDD" id="cd05400">
    <property type="entry name" value="NT_2-5OAS_ClassI-CCAase"/>
    <property type="match status" value="1"/>
</dbReference>
<dbReference type="InterPro" id="IPR006116">
    <property type="entry name" value="NT_2-5OAS_ClassI-CCAase"/>
</dbReference>
<dbReference type="AlphaFoldDB" id="A0A558BKD1"/>
<accession>A0A558BKD1</accession>
<evidence type="ECO:0000313" key="2">
    <source>
        <dbReference type="EMBL" id="TVT36945.1"/>
    </source>
</evidence>
<gene>
    <name evidence="2" type="ORF">FNT36_24050</name>
</gene>
<reference evidence="2 3" key="1">
    <citation type="submission" date="2019-07" db="EMBL/GenBank/DDBJ databases">
        <title>Hymenobacter sp. straun FUR1 Genome sequencing and assembly.</title>
        <authorList>
            <person name="Chhetri G."/>
        </authorList>
    </citation>
    <scope>NUCLEOTIDE SEQUENCE [LARGE SCALE GENOMIC DNA]</scope>
    <source>
        <strain evidence="2 3">Fur1</strain>
    </source>
</reference>